<evidence type="ECO:0000313" key="1">
    <source>
        <dbReference type="EMBL" id="KAK3752773.1"/>
    </source>
</evidence>
<protein>
    <submittedName>
        <fullName evidence="1">Uncharacterized protein</fullName>
    </submittedName>
</protein>
<dbReference type="EMBL" id="JAWDGP010005741">
    <property type="protein sequence ID" value="KAK3752773.1"/>
    <property type="molecule type" value="Genomic_DNA"/>
</dbReference>
<sequence>MHTLYKLTDCVLNCEAMGVLTRLELYIVH</sequence>
<accession>A0AAE0YPX6</accession>
<organism evidence="1 2">
    <name type="scientific">Elysia crispata</name>
    <name type="common">lettuce slug</name>
    <dbReference type="NCBI Taxonomy" id="231223"/>
    <lineage>
        <taxon>Eukaryota</taxon>
        <taxon>Metazoa</taxon>
        <taxon>Spiralia</taxon>
        <taxon>Lophotrochozoa</taxon>
        <taxon>Mollusca</taxon>
        <taxon>Gastropoda</taxon>
        <taxon>Heterobranchia</taxon>
        <taxon>Euthyneura</taxon>
        <taxon>Panpulmonata</taxon>
        <taxon>Sacoglossa</taxon>
        <taxon>Placobranchoidea</taxon>
        <taxon>Plakobranchidae</taxon>
        <taxon>Elysia</taxon>
    </lineage>
</organism>
<reference evidence="1" key="1">
    <citation type="journal article" date="2023" name="G3 (Bethesda)">
        <title>A reference genome for the long-term kleptoplast-retaining sea slug Elysia crispata morphotype clarki.</title>
        <authorList>
            <person name="Eastman K.E."/>
            <person name="Pendleton A.L."/>
            <person name="Shaikh M.A."/>
            <person name="Suttiyut T."/>
            <person name="Ogas R."/>
            <person name="Tomko P."/>
            <person name="Gavelis G."/>
            <person name="Widhalm J.R."/>
            <person name="Wisecaver J.H."/>
        </authorList>
    </citation>
    <scope>NUCLEOTIDE SEQUENCE</scope>
    <source>
        <strain evidence="1">ECLA1</strain>
    </source>
</reference>
<dbReference type="Proteomes" id="UP001283361">
    <property type="component" value="Unassembled WGS sequence"/>
</dbReference>
<keyword evidence="2" id="KW-1185">Reference proteome</keyword>
<name>A0AAE0YPX6_9GAST</name>
<dbReference type="AlphaFoldDB" id="A0AAE0YPX6"/>
<gene>
    <name evidence="1" type="ORF">RRG08_047545</name>
</gene>
<proteinExistence type="predicted"/>
<evidence type="ECO:0000313" key="2">
    <source>
        <dbReference type="Proteomes" id="UP001283361"/>
    </source>
</evidence>
<comment type="caution">
    <text evidence="1">The sequence shown here is derived from an EMBL/GenBank/DDBJ whole genome shotgun (WGS) entry which is preliminary data.</text>
</comment>